<organism evidence="2 3">
    <name type="scientific">Eumeta variegata</name>
    <name type="common">Bagworm moth</name>
    <name type="synonym">Eumeta japonica</name>
    <dbReference type="NCBI Taxonomy" id="151549"/>
    <lineage>
        <taxon>Eukaryota</taxon>
        <taxon>Metazoa</taxon>
        <taxon>Ecdysozoa</taxon>
        <taxon>Arthropoda</taxon>
        <taxon>Hexapoda</taxon>
        <taxon>Insecta</taxon>
        <taxon>Pterygota</taxon>
        <taxon>Neoptera</taxon>
        <taxon>Endopterygota</taxon>
        <taxon>Lepidoptera</taxon>
        <taxon>Glossata</taxon>
        <taxon>Ditrysia</taxon>
        <taxon>Tineoidea</taxon>
        <taxon>Psychidae</taxon>
        <taxon>Oiketicinae</taxon>
        <taxon>Eumeta</taxon>
    </lineage>
</organism>
<dbReference type="Proteomes" id="UP000299102">
    <property type="component" value="Unassembled WGS sequence"/>
</dbReference>
<evidence type="ECO:0000313" key="2">
    <source>
        <dbReference type="EMBL" id="GBP07901.1"/>
    </source>
</evidence>
<dbReference type="EMBL" id="BGZK01004257">
    <property type="protein sequence ID" value="GBP07901.1"/>
    <property type="molecule type" value="Genomic_DNA"/>
</dbReference>
<evidence type="ECO:0000256" key="1">
    <source>
        <dbReference type="SAM" id="MobiDB-lite"/>
    </source>
</evidence>
<sequence>MGKGPGVPGGAGPAAGGGRGRGRGGGRFRPPKLTEPFPPAHAFLACLCAVNPKQNNTEMKAQATHMNKTDCIRLIEDSEVYKYIKKPKAEKNPGPDEL</sequence>
<comment type="caution">
    <text evidence="2">The sequence shown here is derived from an EMBL/GenBank/DDBJ whole genome shotgun (WGS) entry which is preliminary data.</text>
</comment>
<dbReference type="AlphaFoldDB" id="A0A4C1T3Q9"/>
<gene>
    <name evidence="2" type="ORF">EVAR_71539_1</name>
</gene>
<feature type="compositionally biased region" description="Gly residues" evidence="1">
    <location>
        <begin position="1"/>
        <end position="19"/>
    </location>
</feature>
<feature type="region of interest" description="Disordered" evidence="1">
    <location>
        <begin position="1"/>
        <end position="36"/>
    </location>
</feature>
<reference evidence="2 3" key="1">
    <citation type="journal article" date="2019" name="Commun. Biol.">
        <title>The bagworm genome reveals a unique fibroin gene that provides high tensile strength.</title>
        <authorList>
            <person name="Kono N."/>
            <person name="Nakamura H."/>
            <person name="Ohtoshi R."/>
            <person name="Tomita M."/>
            <person name="Numata K."/>
            <person name="Arakawa K."/>
        </authorList>
    </citation>
    <scope>NUCLEOTIDE SEQUENCE [LARGE SCALE GENOMIC DNA]</scope>
</reference>
<accession>A0A4C1T3Q9</accession>
<proteinExistence type="predicted"/>
<protein>
    <submittedName>
        <fullName evidence="2">Uncharacterized protein</fullName>
    </submittedName>
</protein>
<feature type="compositionally biased region" description="Basic residues" evidence="1">
    <location>
        <begin position="20"/>
        <end position="30"/>
    </location>
</feature>
<evidence type="ECO:0000313" key="3">
    <source>
        <dbReference type="Proteomes" id="UP000299102"/>
    </source>
</evidence>
<name>A0A4C1T3Q9_EUMVA</name>
<keyword evidence="3" id="KW-1185">Reference proteome</keyword>